<evidence type="ECO:0000313" key="2">
    <source>
        <dbReference type="EMBL" id="MFC5469200.1"/>
    </source>
</evidence>
<dbReference type="Proteomes" id="UP001596105">
    <property type="component" value="Unassembled WGS sequence"/>
</dbReference>
<protein>
    <recommendedName>
        <fullName evidence="4">DUF4064 domain-containing protein</fullName>
    </recommendedName>
</protein>
<dbReference type="EMBL" id="JBHSMH010000028">
    <property type="protein sequence ID" value="MFC5469200.1"/>
    <property type="molecule type" value="Genomic_DNA"/>
</dbReference>
<gene>
    <name evidence="2" type="ORF">ACFPPD_10760</name>
</gene>
<name>A0ABW0LTF1_9BACL</name>
<keyword evidence="1" id="KW-0472">Membrane</keyword>
<feature type="transmembrane region" description="Helical" evidence="1">
    <location>
        <begin position="92"/>
        <end position="114"/>
    </location>
</feature>
<accession>A0ABW0LTF1</accession>
<feature type="transmembrane region" description="Helical" evidence="1">
    <location>
        <begin position="126"/>
        <end position="150"/>
    </location>
</feature>
<keyword evidence="3" id="KW-1185">Reference proteome</keyword>
<evidence type="ECO:0000256" key="1">
    <source>
        <dbReference type="SAM" id="Phobius"/>
    </source>
</evidence>
<dbReference type="RefSeq" id="WP_209751001.1">
    <property type="nucleotide sequence ID" value="NZ_JBHSMH010000028.1"/>
</dbReference>
<proteinExistence type="predicted"/>
<organism evidence="2 3">
    <name type="scientific">Cohnella suwonensis</name>
    <dbReference type="NCBI Taxonomy" id="696072"/>
    <lineage>
        <taxon>Bacteria</taxon>
        <taxon>Bacillati</taxon>
        <taxon>Bacillota</taxon>
        <taxon>Bacilli</taxon>
        <taxon>Bacillales</taxon>
        <taxon>Paenibacillaceae</taxon>
        <taxon>Cohnella</taxon>
    </lineage>
</organism>
<comment type="caution">
    <text evidence="2">The sequence shown here is derived from an EMBL/GenBank/DDBJ whole genome shotgun (WGS) entry which is preliminary data.</text>
</comment>
<sequence>MDDPREKNEQFENPPAFSPAFSPAAAEFQRPKHSGLGIASFIMSIASVVAFVGVSIGVLILISDRIDFETLVGPDGELTMTEDELVDKIGPLLGYLLLYPLIMILNLTGLIFGIVGLNRPGTKKVFSVLGTVFNGLAILAFGVFVLLAIAQGNL</sequence>
<keyword evidence="1" id="KW-0812">Transmembrane</keyword>
<evidence type="ECO:0008006" key="4">
    <source>
        <dbReference type="Google" id="ProtNLM"/>
    </source>
</evidence>
<reference evidence="3" key="1">
    <citation type="journal article" date="2019" name="Int. J. Syst. Evol. Microbiol.">
        <title>The Global Catalogue of Microorganisms (GCM) 10K type strain sequencing project: providing services to taxonomists for standard genome sequencing and annotation.</title>
        <authorList>
            <consortium name="The Broad Institute Genomics Platform"/>
            <consortium name="The Broad Institute Genome Sequencing Center for Infectious Disease"/>
            <person name="Wu L."/>
            <person name="Ma J."/>
        </authorList>
    </citation>
    <scope>NUCLEOTIDE SEQUENCE [LARGE SCALE GENOMIC DNA]</scope>
    <source>
        <strain evidence="3">CCUG 57113</strain>
    </source>
</reference>
<feature type="transmembrane region" description="Helical" evidence="1">
    <location>
        <begin position="38"/>
        <end position="62"/>
    </location>
</feature>
<evidence type="ECO:0000313" key="3">
    <source>
        <dbReference type="Proteomes" id="UP001596105"/>
    </source>
</evidence>
<keyword evidence="1" id="KW-1133">Transmembrane helix</keyword>